<keyword evidence="1" id="KW-0812">Transmembrane</keyword>
<name>A0A3B0WG78_9ZZZZ</name>
<evidence type="ECO:0000313" key="2">
    <source>
        <dbReference type="EMBL" id="VAW54845.1"/>
    </source>
</evidence>
<dbReference type="AlphaFoldDB" id="A0A3B0WG78"/>
<sequence length="33" mass="4112">MQLWQKWILIRHIGMLVQIIPSFVEIIYTEQKR</sequence>
<evidence type="ECO:0000256" key="1">
    <source>
        <dbReference type="SAM" id="Phobius"/>
    </source>
</evidence>
<keyword evidence="1" id="KW-1133">Transmembrane helix</keyword>
<keyword evidence="1" id="KW-0472">Membrane</keyword>
<organism evidence="2">
    <name type="scientific">hydrothermal vent metagenome</name>
    <dbReference type="NCBI Taxonomy" id="652676"/>
    <lineage>
        <taxon>unclassified sequences</taxon>
        <taxon>metagenomes</taxon>
        <taxon>ecological metagenomes</taxon>
    </lineage>
</organism>
<protein>
    <submittedName>
        <fullName evidence="2">Uncharacterized protein</fullName>
    </submittedName>
</protein>
<gene>
    <name evidence="2" type="ORF">MNBD_GAMMA05-1815</name>
</gene>
<accession>A0A3B0WG78</accession>
<proteinExistence type="predicted"/>
<dbReference type="EMBL" id="UOFE01000044">
    <property type="protein sequence ID" value="VAW54845.1"/>
    <property type="molecule type" value="Genomic_DNA"/>
</dbReference>
<feature type="transmembrane region" description="Helical" evidence="1">
    <location>
        <begin position="6"/>
        <end position="28"/>
    </location>
</feature>
<reference evidence="2" key="1">
    <citation type="submission" date="2018-06" db="EMBL/GenBank/DDBJ databases">
        <authorList>
            <person name="Zhirakovskaya E."/>
        </authorList>
    </citation>
    <scope>NUCLEOTIDE SEQUENCE</scope>
</reference>